<dbReference type="PROSITE" id="PS50800">
    <property type="entry name" value="SAP"/>
    <property type="match status" value="1"/>
</dbReference>
<evidence type="ECO:0000313" key="3">
    <source>
        <dbReference type="Proteomes" id="UP000095280"/>
    </source>
</evidence>
<dbReference type="Pfam" id="PF19256">
    <property type="entry name" value="LAIKA"/>
    <property type="match status" value="1"/>
</dbReference>
<dbReference type="SMART" id="SM00513">
    <property type="entry name" value="SAP"/>
    <property type="match status" value="1"/>
</dbReference>
<dbReference type="WBParaSite" id="maker-uti_cns_0015315-snap-gene-0.3-mRNA-1">
    <property type="protein sequence ID" value="maker-uti_cns_0015315-snap-gene-0.3-mRNA-1"/>
    <property type="gene ID" value="maker-uti_cns_0015315-snap-gene-0.3"/>
</dbReference>
<dbReference type="Pfam" id="PF02037">
    <property type="entry name" value="SAP"/>
    <property type="match status" value="1"/>
</dbReference>
<feature type="compositionally biased region" description="Low complexity" evidence="1">
    <location>
        <begin position="195"/>
        <end position="206"/>
    </location>
</feature>
<dbReference type="PANTHER" id="PTHR14304:SF11">
    <property type="entry name" value="SAP DOMAIN-CONTAINING PROTEIN"/>
    <property type="match status" value="1"/>
</dbReference>
<protein>
    <submittedName>
        <fullName evidence="4">SAP domain-containing protein</fullName>
    </submittedName>
</protein>
<keyword evidence="3" id="KW-1185">Reference proteome</keyword>
<dbReference type="InterPro" id="IPR036361">
    <property type="entry name" value="SAP_dom_sf"/>
</dbReference>
<accession>A0A1I8IR52</accession>
<feature type="compositionally biased region" description="Low complexity" evidence="1">
    <location>
        <begin position="171"/>
        <end position="182"/>
    </location>
</feature>
<feature type="compositionally biased region" description="Basic and acidic residues" evidence="1">
    <location>
        <begin position="66"/>
        <end position="87"/>
    </location>
</feature>
<feature type="compositionally biased region" description="Basic and acidic residues" evidence="1">
    <location>
        <begin position="34"/>
        <end position="56"/>
    </location>
</feature>
<dbReference type="GO" id="GO:0005634">
    <property type="term" value="C:nucleus"/>
    <property type="evidence" value="ECO:0007669"/>
    <property type="project" value="TreeGrafter"/>
</dbReference>
<feature type="region of interest" description="Disordered" evidence="1">
    <location>
        <begin position="34"/>
        <end position="108"/>
    </location>
</feature>
<feature type="compositionally biased region" description="Basic and acidic residues" evidence="1">
    <location>
        <begin position="1"/>
        <end position="19"/>
    </location>
</feature>
<dbReference type="PROSITE" id="PS00018">
    <property type="entry name" value="EF_HAND_1"/>
    <property type="match status" value="1"/>
</dbReference>
<proteinExistence type="predicted"/>
<evidence type="ECO:0000259" key="2">
    <source>
        <dbReference type="PROSITE" id="PS50800"/>
    </source>
</evidence>
<feature type="region of interest" description="Disordered" evidence="1">
    <location>
        <begin position="386"/>
        <end position="435"/>
    </location>
</feature>
<evidence type="ECO:0000313" key="4">
    <source>
        <dbReference type="WBParaSite" id="maker-uti_cns_0015315-snap-gene-0.3-mRNA-1"/>
    </source>
</evidence>
<dbReference type="InterPro" id="IPR018247">
    <property type="entry name" value="EF_Hand_1_Ca_BS"/>
</dbReference>
<dbReference type="InterPro" id="IPR045353">
    <property type="entry name" value="LAIKA"/>
</dbReference>
<dbReference type="Gene3D" id="1.10.720.30">
    <property type="entry name" value="SAP domain"/>
    <property type="match status" value="1"/>
</dbReference>
<reference evidence="4" key="1">
    <citation type="submission" date="2016-11" db="UniProtKB">
        <authorList>
            <consortium name="WormBaseParasite"/>
        </authorList>
    </citation>
    <scope>IDENTIFICATION</scope>
</reference>
<evidence type="ECO:0000256" key="1">
    <source>
        <dbReference type="SAM" id="MobiDB-lite"/>
    </source>
</evidence>
<feature type="compositionally biased region" description="Low complexity" evidence="1">
    <location>
        <begin position="389"/>
        <end position="400"/>
    </location>
</feature>
<name>A0A1I8IR52_9PLAT</name>
<dbReference type="Proteomes" id="UP000095280">
    <property type="component" value="Unplaced"/>
</dbReference>
<dbReference type="GO" id="GO:0006355">
    <property type="term" value="P:regulation of DNA-templated transcription"/>
    <property type="evidence" value="ECO:0007669"/>
    <property type="project" value="InterPro"/>
</dbReference>
<sequence>MKVADLRRELESRGRDSRGLKAQLVARLEEVLREEAEAKEAKPDVEMKEADPEKPGDAAAETSENDDAKESGEKPRVSPLSDREQDRIRRHHRLPDTPALPAWPSRTAKGGRLRLESASLSQLLSNRLDSGGRESAFEVALFCEQFHEMLVRDCAYNICTALADCEQNEGEAGTTGAATSADDGSETQRKRPRLDSSAAADAGADEAATGLTRTIRPALLQACEFFDRDRTGQLASRDIEELVLSLGLLHSRSQIRRWVDKASGTEGASSLRYRRLTDRAVTAAEADAGYTAESAAQESGDSRPAPACSSEPVAARRFRPTAAAARPGCGCGCCDRPRPPWLPRGYAEYRQLLRDALDAVNAARQPFVDLFEAERLAIEEARKQREAEAAAAEAAKAAAAEAEKAAAAEAGDGEADNSDSVKPDEAEISEVEGGKEWAVVDAV</sequence>
<feature type="region of interest" description="Disordered" evidence="1">
    <location>
        <begin position="171"/>
        <end position="206"/>
    </location>
</feature>
<dbReference type="AlphaFoldDB" id="A0A1I8IR52"/>
<dbReference type="PANTHER" id="PTHR14304">
    <property type="entry name" value="CELL DIVISION CYCLE AND APOPTOSIS REGULATOR PROTEIN"/>
    <property type="match status" value="1"/>
</dbReference>
<feature type="domain" description="SAP" evidence="2">
    <location>
        <begin position="1"/>
        <end position="32"/>
    </location>
</feature>
<dbReference type="InterPro" id="IPR025224">
    <property type="entry name" value="CCAR1/CCAR2"/>
</dbReference>
<dbReference type="SUPFAM" id="SSF68906">
    <property type="entry name" value="SAP domain"/>
    <property type="match status" value="1"/>
</dbReference>
<organism evidence="3 4">
    <name type="scientific">Macrostomum lignano</name>
    <dbReference type="NCBI Taxonomy" id="282301"/>
    <lineage>
        <taxon>Eukaryota</taxon>
        <taxon>Metazoa</taxon>
        <taxon>Spiralia</taxon>
        <taxon>Lophotrochozoa</taxon>
        <taxon>Platyhelminthes</taxon>
        <taxon>Rhabditophora</taxon>
        <taxon>Macrostomorpha</taxon>
        <taxon>Macrostomida</taxon>
        <taxon>Macrostomidae</taxon>
        <taxon>Macrostomum</taxon>
    </lineage>
</organism>
<feature type="region of interest" description="Disordered" evidence="1">
    <location>
        <begin position="1"/>
        <end position="21"/>
    </location>
</feature>
<feature type="region of interest" description="Disordered" evidence="1">
    <location>
        <begin position="290"/>
        <end position="312"/>
    </location>
</feature>
<dbReference type="InterPro" id="IPR003034">
    <property type="entry name" value="SAP_dom"/>
</dbReference>